<dbReference type="InterPro" id="IPR017946">
    <property type="entry name" value="PLC-like_Pdiesterase_TIM-brl"/>
</dbReference>
<dbReference type="PROSITE" id="PS51704">
    <property type="entry name" value="GP_PDE"/>
    <property type="match status" value="1"/>
</dbReference>
<keyword evidence="3" id="KW-1185">Reference proteome</keyword>
<sequence>MARTPYLDHGGVVAMAHRGFSRDGLENTLQAFAAAVDLGYTYVETDVHVTSDGVLVSFHDDTLDRVSDATGLIRELAWSQVSQARIGDQPVPLMDDLFGNWPDLRLNIDCKHISAAPALAEAIEKHAAHDRVLVASFDDHTRDEVLRRLSKPVATSAGSARTRQAVLASKGKLRPVARRALAPVDALQVPHRQGRVTVVTRSFVQMAHALGKQVHVWTINDADEMHELLDLGVDGLISDRADVLKNVLQERGTWA</sequence>
<dbReference type="Proteomes" id="UP000256253">
    <property type="component" value="Unassembled WGS sequence"/>
</dbReference>
<organism evidence="2 3">
    <name type="scientific">Calidifontibacter indicus</name>
    <dbReference type="NCBI Taxonomy" id="419650"/>
    <lineage>
        <taxon>Bacteria</taxon>
        <taxon>Bacillati</taxon>
        <taxon>Actinomycetota</taxon>
        <taxon>Actinomycetes</taxon>
        <taxon>Micrococcales</taxon>
        <taxon>Dermacoccaceae</taxon>
        <taxon>Calidifontibacter</taxon>
    </lineage>
</organism>
<accession>A0A3D9UQ28</accession>
<dbReference type="AlphaFoldDB" id="A0A3D9UQ28"/>
<dbReference type="RefSeq" id="WP_115923215.1">
    <property type="nucleotide sequence ID" value="NZ_QTUA01000001.1"/>
</dbReference>
<dbReference type="PANTHER" id="PTHR43805:SF1">
    <property type="entry name" value="GP-PDE DOMAIN-CONTAINING PROTEIN"/>
    <property type="match status" value="1"/>
</dbReference>
<evidence type="ECO:0000313" key="2">
    <source>
        <dbReference type="EMBL" id="REF31366.1"/>
    </source>
</evidence>
<dbReference type="GO" id="GO:0006629">
    <property type="term" value="P:lipid metabolic process"/>
    <property type="evidence" value="ECO:0007669"/>
    <property type="project" value="InterPro"/>
</dbReference>
<dbReference type="PANTHER" id="PTHR43805">
    <property type="entry name" value="GLYCEROPHOSPHORYL DIESTER PHOSPHODIESTERASE"/>
    <property type="match status" value="1"/>
</dbReference>
<dbReference type="Gene3D" id="3.20.20.190">
    <property type="entry name" value="Phosphatidylinositol (PI) phosphodiesterase"/>
    <property type="match status" value="1"/>
</dbReference>
<evidence type="ECO:0000259" key="1">
    <source>
        <dbReference type="PROSITE" id="PS51704"/>
    </source>
</evidence>
<dbReference type="GO" id="GO:0008081">
    <property type="term" value="F:phosphoric diester hydrolase activity"/>
    <property type="evidence" value="ECO:0007669"/>
    <property type="project" value="InterPro"/>
</dbReference>
<dbReference type="EMBL" id="QTUA01000001">
    <property type="protein sequence ID" value="REF31366.1"/>
    <property type="molecule type" value="Genomic_DNA"/>
</dbReference>
<dbReference type="CDD" id="cd08561">
    <property type="entry name" value="GDPD_cytoplasmic_ScUgpQ2_like"/>
    <property type="match status" value="1"/>
</dbReference>
<dbReference type="SUPFAM" id="SSF51695">
    <property type="entry name" value="PLC-like phosphodiesterases"/>
    <property type="match status" value="1"/>
</dbReference>
<evidence type="ECO:0000313" key="3">
    <source>
        <dbReference type="Proteomes" id="UP000256253"/>
    </source>
</evidence>
<dbReference type="InterPro" id="IPR030395">
    <property type="entry name" value="GP_PDE_dom"/>
</dbReference>
<proteinExistence type="predicted"/>
<gene>
    <name evidence="2" type="ORF">DFJ65_2433</name>
</gene>
<dbReference type="Pfam" id="PF03009">
    <property type="entry name" value="GDPD"/>
    <property type="match status" value="1"/>
</dbReference>
<feature type="domain" description="GP-PDE" evidence="1">
    <location>
        <begin position="12"/>
        <end position="248"/>
    </location>
</feature>
<reference evidence="2 3" key="1">
    <citation type="submission" date="2018-08" db="EMBL/GenBank/DDBJ databases">
        <title>Sequencing the genomes of 1000 actinobacteria strains.</title>
        <authorList>
            <person name="Klenk H.-P."/>
        </authorList>
    </citation>
    <scope>NUCLEOTIDE SEQUENCE [LARGE SCALE GENOMIC DNA]</scope>
    <source>
        <strain evidence="2 3">DSM 22967</strain>
    </source>
</reference>
<dbReference type="OrthoDB" id="5241788at2"/>
<comment type="caution">
    <text evidence="2">The sequence shown here is derived from an EMBL/GenBank/DDBJ whole genome shotgun (WGS) entry which is preliminary data.</text>
</comment>
<protein>
    <submittedName>
        <fullName evidence="2">Glycerophosphoryl diester phosphodiesterase</fullName>
    </submittedName>
</protein>
<name>A0A3D9UQ28_9MICO</name>